<keyword evidence="3 5" id="KW-0520">NAD</keyword>
<evidence type="ECO:0000313" key="9">
    <source>
        <dbReference type="Proteomes" id="UP001209229"/>
    </source>
</evidence>
<dbReference type="RefSeq" id="WP_301188562.1">
    <property type="nucleotide sequence ID" value="NZ_JAPDPJ010000001.1"/>
</dbReference>
<dbReference type="PANTHER" id="PTHR43761">
    <property type="entry name" value="D-ISOMER SPECIFIC 2-HYDROXYACID DEHYDROGENASE FAMILY PROTEIN (AFU_ORTHOLOGUE AFUA_1G13630)"/>
    <property type="match status" value="1"/>
</dbReference>
<feature type="binding site" evidence="5">
    <location>
        <position position="67"/>
    </location>
    <ligand>
        <name>substrate</name>
    </ligand>
</feature>
<keyword evidence="1 5" id="KW-0963">Cytoplasm</keyword>
<dbReference type="NCBIfam" id="NF001309">
    <property type="entry name" value="PRK00257.1"/>
    <property type="match status" value="1"/>
</dbReference>
<dbReference type="InterPro" id="IPR020921">
    <property type="entry name" value="Erythronate-4-P_DHase"/>
</dbReference>
<feature type="domain" description="D-isomer specific 2-hydroxyacid dehydrogenase NAD-binding" evidence="6">
    <location>
        <begin position="114"/>
        <end position="257"/>
    </location>
</feature>
<evidence type="ECO:0000256" key="1">
    <source>
        <dbReference type="ARBA" id="ARBA00022490"/>
    </source>
</evidence>
<sequence length="378" mass="41617">MLKIIADDKIPFLQGVLEPYAHMVYVAGSETTGDLVKEADALITRTRTKCNKSLLEGSNVKMIATATIGFDHIDTHYCDAADIKWVNAPGCNSGSVKQYIASALAILAIKKNYKFKDITIGIVGVGNVGSKVKALSEALGIKVLVNDPPRAKAENSVEFVDLKTIQKEADIITFHVPLQREGEYKTYHLANESFFKSCKNDVVIINSSRGEVVDNQSLLKALNEKSVGEAVLDVWESEPDIDTALLNKTIIATPHIAGYSVDGKANGTAMSVQAISKKFNLPLTEWYPDGLPLPDNELIEIDGNGKTDQEILIEAILHTYNILNDDSKMRMHPEEFEKQRGSYPVRREFGAFNVELKNSSNFIVESLNKIGFATVKLI</sequence>
<dbReference type="Pfam" id="PF11890">
    <property type="entry name" value="DUF3410"/>
    <property type="match status" value="1"/>
</dbReference>
<comment type="caution">
    <text evidence="8">The sequence shown here is derived from an EMBL/GenBank/DDBJ whole genome shotgun (WGS) entry which is preliminary data.</text>
</comment>
<organism evidence="8 9">
    <name type="scientific">Plebeiibacterium sediminum</name>
    <dbReference type="NCBI Taxonomy" id="2992112"/>
    <lineage>
        <taxon>Bacteria</taxon>
        <taxon>Pseudomonadati</taxon>
        <taxon>Bacteroidota</taxon>
        <taxon>Bacteroidia</taxon>
        <taxon>Marinilabiliales</taxon>
        <taxon>Marinilabiliaceae</taxon>
        <taxon>Plebeiibacterium</taxon>
    </lineage>
</organism>
<dbReference type="EMBL" id="JAPDPJ010000001">
    <property type="protein sequence ID" value="MCW3784991.1"/>
    <property type="molecule type" value="Genomic_DNA"/>
</dbReference>
<dbReference type="GO" id="GO:0051287">
    <property type="term" value="F:NAD binding"/>
    <property type="evidence" value="ECO:0007669"/>
    <property type="project" value="InterPro"/>
</dbReference>
<dbReference type="InterPro" id="IPR036291">
    <property type="entry name" value="NAD(P)-bd_dom_sf"/>
</dbReference>
<dbReference type="InterPro" id="IPR038251">
    <property type="entry name" value="PdxB_dimer_sf"/>
</dbReference>
<evidence type="ECO:0000256" key="3">
    <source>
        <dbReference type="ARBA" id="ARBA00023027"/>
    </source>
</evidence>
<comment type="caution">
    <text evidence="5">Lacks conserved residue(s) required for the propagation of feature annotation.</text>
</comment>
<comment type="catalytic activity">
    <reaction evidence="5">
        <text>4-phospho-D-erythronate + NAD(+) = (R)-3-hydroxy-2-oxo-4-phosphooxybutanoate + NADH + H(+)</text>
        <dbReference type="Rhea" id="RHEA:18829"/>
        <dbReference type="ChEBI" id="CHEBI:15378"/>
        <dbReference type="ChEBI" id="CHEBI:57540"/>
        <dbReference type="ChEBI" id="CHEBI:57945"/>
        <dbReference type="ChEBI" id="CHEBI:58538"/>
        <dbReference type="ChEBI" id="CHEBI:58766"/>
        <dbReference type="EC" id="1.1.1.290"/>
    </reaction>
</comment>
<evidence type="ECO:0000259" key="6">
    <source>
        <dbReference type="Pfam" id="PF02826"/>
    </source>
</evidence>
<dbReference type="AlphaFoldDB" id="A0AAE3M0M7"/>
<dbReference type="PANTHER" id="PTHR43761:SF1">
    <property type="entry name" value="D-ISOMER SPECIFIC 2-HYDROXYACID DEHYDROGENASE CATALYTIC DOMAIN-CONTAINING PROTEIN-RELATED"/>
    <property type="match status" value="1"/>
</dbReference>
<reference evidence="8" key="1">
    <citation type="submission" date="2022-10" db="EMBL/GenBank/DDBJ databases">
        <authorList>
            <person name="Yu W.X."/>
        </authorList>
    </citation>
    <scope>NUCLEOTIDE SEQUENCE</scope>
    <source>
        <strain evidence="8">AAT</strain>
    </source>
</reference>
<feature type="binding site" evidence="5">
    <location>
        <position position="233"/>
    </location>
    <ligand>
        <name>NAD(+)</name>
        <dbReference type="ChEBI" id="CHEBI:57540"/>
    </ligand>
</feature>
<feature type="binding site" evidence="5">
    <location>
        <position position="46"/>
    </location>
    <ligand>
        <name>substrate</name>
    </ligand>
</feature>
<comment type="similarity">
    <text evidence="5">Belongs to the D-isomer specific 2-hydroxyacid dehydrogenase family. PdxB subfamily.</text>
</comment>
<dbReference type="Pfam" id="PF02826">
    <property type="entry name" value="2-Hacid_dh_C"/>
    <property type="match status" value="1"/>
</dbReference>
<proteinExistence type="inferred from homology"/>
<feature type="active site" evidence="5">
    <location>
        <position position="209"/>
    </location>
</feature>
<accession>A0AAE3M0M7</accession>
<keyword evidence="9" id="KW-1185">Reference proteome</keyword>
<gene>
    <name evidence="5 8" type="primary">pdxB</name>
    <name evidence="8" type="ORF">OM075_00865</name>
</gene>
<comment type="subunit">
    <text evidence="5">Homodimer.</text>
</comment>
<dbReference type="EC" id="1.1.1.290" evidence="5"/>
<evidence type="ECO:0000256" key="5">
    <source>
        <dbReference type="HAMAP-Rule" id="MF_01825"/>
    </source>
</evidence>
<protein>
    <recommendedName>
        <fullName evidence="5">Erythronate-4-phosphate dehydrogenase</fullName>
        <ecNumber evidence="5">1.1.1.290</ecNumber>
    </recommendedName>
</protein>
<dbReference type="InterPro" id="IPR024531">
    <property type="entry name" value="Erythronate-4-P_DHase_dimer"/>
</dbReference>
<evidence type="ECO:0000259" key="7">
    <source>
        <dbReference type="Pfam" id="PF11890"/>
    </source>
</evidence>
<dbReference type="InterPro" id="IPR029753">
    <property type="entry name" value="D-isomer_DH_CS"/>
</dbReference>
<keyword evidence="4 5" id="KW-0664">Pyridoxine biosynthesis</keyword>
<comment type="function">
    <text evidence="5">Catalyzes the oxidation of erythronate-4-phosphate to 3-hydroxy-2-oxo-4-phosphonooxybutanoate.</text>
</comment>
<name>A0AAE3M0M7_9BACT</name>
<evidence type="ECO:0000313" key="8">
    <source>
        <dbReference type="EMBL" id="MCW3784991.1"/>
    </source>
</evidence>
<dbReference type="InterPro" id="IPR050418">
    <property type="entry name" value="D-iso_2-hydroxyacid_DH_PdxB"/>
</dbReference>
<evidence type="ECO:0000256" key="4">
    <source>
        <dbReference type="ARBA" id="ARBA00023096"/>
    </source>
</evidence>
<feature type="domain" description="Erythronate-4-phosphate dehydrogenase dimerisation" evidence="7">
    <location>
        <begin position="293"/>
        <end position="371"/>
    </location>
</feature>
<keyword evidence="2 5" id="KW-0560">Oxidoreductase</keyword>
<dbReference type="Proteomes" id="UP001209229">
    <property type="component" value="Unassembled WGS sequence"/>
</dbReference>
<feature type="binding site" evidence="5">
    <location>
        <position position="147"/>
    </location>
    <ligand>
        <name>NAD(+)</name>
        <dbReference type="ChEBI" id="CHEBI:57540"/>
    </ligand>
</feature>
<dbReference type="GO" id="GO:0005737">
    <property type="term" value="C:cytoplasm"/>
    <property type="evidence" value="ECO:0007669"/>
    <property type="project" value="UniProtKB-SubCell"/>
</dbReference>
<dbReference type="SUPFAM" id="SSF51735">
    <property type="entry name" value="NAD(P)-binding Rossmann-fold domains"/>
    <property type="match status" value="1"/>
</dbReference>
<dbReference type="InterPro" id="IPR006140">
    <property type="entry name" value="D-isomer_DH_NAD-bd"/>
</dbReference>
<evidence type="ECO:0000256" key="2">
    <source>
        <dbReference type="ARBA" id="ARBA00023002"/>
    </source>
</evidence>
<feature type="binding site" evidence="5">
    <location>
        <position position="259"/>
    </location>
    <ligand>
        <name>substrate</name>
    </ligand>
</feature>
<comment type="subcellular location">
    <subcellularLocation>
        <location evidence="5">Cytoplasm</location>
    </subcellularLocation>
</comment>
<dbReference type="CDD" id="cd12158">
    <property type="entry name" value="ErythrP_dh"/>
    <property type="match status" value="1"/>
</dbReference>
<dbReference type="GO" id="GO:0046983">
    <property type="term" value="F:protein dimerization activity"/>
    <property type="evidence" value="ECO:0007669"/>
    <property type="project" value="InterPro"/>
</dbReference>
<feature type="active site" evidence="5">
    <location>
        <position position="238"/>
    </location>
</feature>
<dbReference type="Gene3D" id="3.30.1370.170">
    <property type="match status" value="1"/>
</dbReference>
<comment type="pathway">
    <text evidence="5">Cofactor biosynthesis; pyridoxine 5'-phosphate biosynthesis; pyridoxine 5'-phosphate from D-erythrose 4-phosphate: step 2/5.</text>
</comment>
<dbReference type="PROSITE" id="PS00671">
    <property type="entry name" value="D_2_HYDROXYACID_DH_3"/>
    <property type="match status" value="1"/>
</dbReference>
<dbReference type="SUPFAM" id="SSF52283">
    <property type="entry name" value="Formate/glycerate dehydrogenase catalytic domain-like"/>
    <property type="match status" value="1"/>
</dbReference>
<feature type="active site" description="Proton donor" evidence="5">
    <location>
        <position position="255"/>
    </location>
</feature>
<feature type="binding site" evidence="5">
    <location>
        <position position="258"/>
    </location>
    <ligand>
        <name>NAD(+)</name>
        <dbReference type="ChEBI" id="CHEBI:57540"/>
    </ligand>
</feature>
<dbReference type="GO" id="GO:0033711">
    <property type="term" value="F:4-phosphoerythronate dehydrogenase activity"/>
    <property type="evidence" value="ECO:0007669"/>
    <property type="project" value="UniProtKB-EC"/>
</dbReference>
<dbReference type="GO" id="GO:0008615">
    <property type="term" value="P:pyridoxine biosynthetic process"/>
    <property type="evidence" value="ECO:0007669"/>
    <property type="project" value="UniProtKB-UniRule"/>
</dbReference>
<dbReference type="HAMAP" id="MF_01825">
    <property type="entry name" value="PdxB"/>
    <property type="match status" value="1"/>
</dbReference>
<dbReference type="Gene3D" id="3.40.50.720">
    <property type="entry name" value="NAD(P)-binding Rossmann-like Domain"/>
    <property type="match status" value="2"/>
</dbReference>